<organism evidence="1">
    <name type="scientific">bioreactor metagenome</name>
    <dbReference type="NCBI Taxonomy" id="1076179"/>
    <lineage>
        <taxon>unclassified sequences</taxon>
        <taxon>metagenomes</taxon>
        <taxon>ecological metagenomes</taxon>
    </lineage>
</organism>
<comment type="caution">
    <text evidence="1">The sequence shown here is derived from an EMBL/GenBank/DDBJ whole genome shotgun (WGS) entry which is preliminary data.</text>
</comment>
<accession>A0A645G604</accession>
<name>A0A645G604_9ZZZZ</name>
<proteinExistence type="predicted"/>
<sequence>MATTIDFDTPSSSTARPVAVTGTVAAGSYGLLTITLNVTNGVTAARNRSFYREITFDNTGSATSLAVNTSYTMSIVPKVLGSDTVSAVSAWSYTPNE</sequence>
<protein>
    <submittedName>
        <fullName evidence="1">Uncharacterized protein</fullName>
    </submittedName>
</protein>
<dbReference type="EMBL" id="VSSQ01070242">
    <property type="protein sequence ID" value="MPN22085.1"/>
    <property type="molecule type" value="Genomic_DNA"/>
</dbReference>
<gene>
    <name evidence="1" type="ORF">SDC9_169468</name>
</gene>
<dbReference type="AlphaFoldDB" id="A0A645G604"/>
<reference evidence="1" key="1">
    <citation type="submission" date="2019-08" db="EMBL/GenBank/DDBJ databases">
        <authorList>
            <person name="Kucharzyk K."/>
            <person name="Murdoch R.W."/>
            <person name="Higgins S."/>
            <person name="Loffler F."/>
        </authorList>
    </citation>
    <scope>NUCLEOTIDE SEQUENCE</scope>
</reference>
<evidence type="ECO:0000313" key="1">
    <source>
        <dbReference type="EMBL" id="MPN22085.1"/>
    </source>
</evidence>